<organism evidence="1 2">
    <name type="scientific">Cupriavidus metallidurans</name>
    <dbReference type="NCBI Taxonomy" id="119219"/>
    <lineage>
        <taxon>Bacteria</taxon>
        <taxon>Pseudomonadati</taxon>
        <taxon>Pseudomonadota</taxon>
        <taxon>Betaproteobacteria</taxon>
        <taxon>Burkholderiales</taxon>
        <taxon>Burkholderiaceae</taxon>
        <taxon>Cupriavidus</taxon>
    </lineage>
</organism>
<evidence type="ECO:0000313" key="1">
    <source>
        <dbReference type="EMBL" id="QBP08815.1"/>
    </source>
</evidence>
<gene>
    <name evidence="1" type="ORF">DDF84_003145</name>
</gene>
<protein>
    <recommendedName>
        <fullName evidence="3">Tetratricopeptide repeat protein</fullName>
    </recommendedName>
</protein>
<dbReference type="AlphaFoldDB" id="A0A482IHK6"/>
<sequence>MKSMLSFRQIYYLFPFFLFLLADGGGYALALANPADFDLVGDFENNGMPGRIIYRDSGGGIYVEYKSQFLNKTFKYSIDKFDECSSMSIYKIQNTRRIAIDGSCSSNGGQIYRDVYEWNSNYSNWCLVRRVTGERADVVNEKYYSSERVARVSGCATIGSTGSYGYESVVDVRKKIQANLSAFRQASRGKDTLRAYLSSMAPYDVSELAEYVDSDNVADFNNIAYFLIENGRSGDAIALLEEIVKEFPDRIVAKLNLADAYWNVDIGRKARKLYGQYYDGMISKNMGGRIPSRVIERIK</sequence>
<name>A0A482IHK6_9BURK</name>
<dbReference type="OrthoDB" id="8970999at2"/>
<dbReference type="Gene3D" id="1.25.40.10">
    <property type="entry name" value="Tetratricopeptide repeat domain"/>
    <property type="match status" value="1"/>
</dbReference>
<dbReference type="RefSeq" id="WP_128646709.1">
    <property type="nucleotide sequence ID" value="NZ_CP037900.1"/>
</dbReference>
<evidence type="ECO:0000313" key="2">
    <source>
        <dbReference type="Proteomes" id="UP000253772"/>
    </source>
</evidence>
<reference evidence="1 2" key="1">
    <citation type="submission" date="2019-03" db="EMBL/GenBank/DDBJ databases">
        <title>Comparative insights into the high quality Complete genome sequence of highly metal resistant Cupriavidus metallidurans strain BS1 isolated from a gold-copper mine.</title>
        <authorList>
            <person name="Mazhar H.S."/>
            <person name="Rensing C."/>
        </authorList>
    </citation>
    <scope>NUCLEOTIDE SEQUENCE [LARGE SCALE GENOMIC DNA]</scope>
    <source>
        <strain evidence="1 2">BS1</strain>
    </source>
</reference>
<dbReference type="InterPro" id="IPR011990">
    <property type="entry name" value="TPR-like_helical_dom_sf"/>
</dbReference>
<dbReference type="SUPFAM" id="SSF48452">
    <property type="entry name" value="TPR-like"/>
    <property type="match status" value="1"/>
</dbReference>
<proteinExistence type="predicted"/>
<dbReference type="EMBL" id="CP037900">
    <property type="protein sequence ID" value="QBP08815.1"/>
    <property type="molecule type" value="Genomic_DNA"/>
</dbReference>
<accession>A0A482IHK6</accession>
<dbReference type="Proteomes" id="UP000253772">
    <property type="component" value="Chromosome c1"/>
</dbReference>
<evidence type="ECO:0008006" key="3">
    <source>
        <dbReference type="Google" id="ProtNLM"/>
    </source>
</evidence>